<dbReference type="OrthoDB" id="343092at2759"/>
<dbReference type="AlphaFoldDB" id="A0A4T0X5C7"/>
<accession>A0A4T0X5C7</accession>
<keyword evidence="3" id="KW-1185">Reference proteome</keyword>
<name>A0A4T0X5C7_9ASCO</name>
<dbReference type="STRING" id="52247.A0A4T0X5C7"/>
<protein>
    <submittedName>
        <fullName evidence="2">Uncharacterized protein</fullName>
    </submittedName>
</protein>
<proteinExistence type="predicted"/>
<reference evidence="2 3" key="1">
    <citation type="journal article" date="2019" name="Front. Genet.">
        <title>Whole-Genome Sequencing of the Opportunistic Yeast Pathogen Candida inconspicua Uncovers Its Hybrid Origin.</title>
        <authorList>
            <person name="Mixao V."/>
            <person name="Hansen A.P."/>
            <person name="Saus E."/>
            <person name="Boekhout T."/>
            <person name="Lass-Florl C."/>
            <person name="Gabaldon T."/>
        </authorList>
    </citation>
    <scope>NUCLEOTIDE SEQUENCE [LARGE SCALE GENOMIC DNA]</scope>
    <source>
        <strain evidence="2 3">CBS 180</strain>
    </source>
</reference>
<feature type="region of interest" description="Disordered" evidence="1">
    <location>
        <begin position="23"/>
        <end position="42"/>
    </location>
</feature>
<sequence>MNSSIIILDSDEENGLAAYDKENISKHQMRKNPTDEHQNDDFDDFADITAPDDNEDTFLHSLGLPTISAKSNHCQNPEQASSAHVICIDDEDEAIADESFIDLSNINDFPSSPKVTDNYCSINSSDEEIIIDSNRPKSMLELTTNICHSTLHSIANSSNNTHLKHLPKDWSNKPKGTKRTRSESDVTSSSIGIIHVPSHKPQYIQSPKTSKSQLPESFKSPLRDAIFAGTTNRPSKATSKRNSHIVSPLIRSKEFDRSFSEPSDITSSIHDASLDFTNDEIKQMKKAMKMREKQKLDNVKTIISDLRNARSGKASQIERNPKTSTKAINTSVSDISNTLVELKRSNDMFMQDVFDSVGSYTDAQLELMFEKAKLEDPQALRKVNQTTVGKDALTARTTCCFSSCLDESLKKINSTYHNHIKPAHFEVFEDHIIPMIKFKRYIDAVYYKAKCTMVPCKPKKIWEDFVILVYEAENLLDMFDRCIIQKHIKSIKMKNPQTKFAVWILKYDQYLSQLKNKANRLHKRQVMESLEPTENITRKRRKKSVEEELLIHPSDIVQKLLKYEIQYDFSFQSLKGLSDLIDWLIAIAYTLSSKHVDYIERNDEFMNLGKVKSGTNAKDCLTIMMSQIKGITEQRGKSFVTNGGYSCIGEVFEDVMKGVDFTAKKLLRTDHVKILEKLMKASSGDQAI</sequence>
<evidence type="ECO:0000256" key="1">
    <source>
        <dbReference type="SAM" id="MobiDB-lite"/>
    </source>
</evidence>
<comment type="caution">
    <text evidence="2">The sequence shown here is derived from an EMBL/GenBank/DDBJ whole genome shotgun (WGS) entry which is preliminary data.</text>
</comment>
<dbReference type="Proteomes" id="UP000307173">
    <property type="component" value="Unassembled WGS sequence"/>
</dbReference>
<dbReference type="EMBL" id="SELW01000129">
    <property type="protein sequence ID" value="TID30639.1"/>
    <property type="molecule type" value="Genomic_DNA"/>
</dbReference>
<evidence type="ECO:0000313" key="3">
    <source>
        <dbReference type="Proteomes" id="UP000307173"/>
    </source>
</evidence>
<evidence type="ECO:0000313" key="2">
    <source>
        <dbReference type="EMBL" id="TID30639.1"/>
    </source>
</evidence>
<feature type="region of interest" description="Disordered" evidence="1">
    <location>
        <begin position="158"/>
        <end position="189"/>
    </location>
</feature>
<gene>
    <name evidence="2" type="ORF">CANINC_000794</name>
</gene>
<organism evidence="2 3">
    <name type="scientific">Pichia inconspicua</name>
    <dbReference type="NCBI Taxonomy" id="52247"/>
    <lineage>
        <taxon>Eukaryota</taxon>
        <taxon>Fungi</taxon>
        <taxon>Dikarya</taxon>
        <taxon>Ascomycota</taxon>
        <taxon>Saccharomycotina</taxon>
        <taxon>Pichiomycetes</taxon>
        <taxon>Pichiales</taxon>
        <taxon>Pichiaceae</taxon>
        <taxon>Pichia</taxon>
    </lineage>
</organism>